<dbReference type="EMBL" id="CAQQ02070450">
    <property type="status" value="NOT_ANNOTATED_CDS"/>
    <property type="molecule type" value="Genomic_DNA"/>
</dbReference>
<dbReference type="AlphaFoldDB" id="T1GJE2"/>
<evidence type="ECO:0000313" key="6">
    <source>
        <dbReference type="EnsemblMetazoa" id="MESCA003588-PA"/>
    </source>
</evidence>
<dbReference type="PANTHER" id="PTHR10751">
    <property type="entry name" value="GUANYLATE BINDING PROTEIN"/>
    <property type="match status" value="1"/>
</dbReference>
<name>T1GJE2_MEGSC</name>
<dbReference type="GO" id="GO:0003924">
    <property type="term" value="F:GTPase activity"/>
    <property type="evidence" value="ECO:0007669"/>
    <property type="project" value="InterPro"/>
</dbReference>
<keyword evidence="3" id="KW-0342">GTP-binding</keyword>
<evidence type="ECO:0000313" key="7">
    <source>
        <dbReference type="Proteomes" id="UP000015102"/>
    </source>
</evidence>
<evidence type="ECO:0000256" key="4">
    <source>
        <dbReference type="PROSITE-ProRule" id="PRU01052"/>
    </source>
</evidence>
<dbReference type="Pfam" id="PF02263">
    <property type="entry name" value="GBP"/>
    <property type="match status" value="1"/>
</dbReference>
<protein>
    <recommendedName>
        <fullName evidence="5">GB1/RHD3-type G domain-containing protein</fullName>
    </recommendedName>
</protein>
<proteinExistence type="inferred from homology"/>
<dbReference type="HOGENOM" id="CLU_021447_0_1_1"/>
<dbReference type="SUPFAM" id="SSF52540">
    <property type="entry name" value="P-loop containing nucleoside triphosphate hydrolases"/>
    <property type="match status" value="1"/>
</dbReference>
<keyword evidence="1" id="KW-0547">Nucleotide-binding</keyword>
<dbReference type="SUPFAM" id="SSF48340">
    <property type="entry name" value="Interferon-induced guanylate-binding protein 1 (GBP1), C-terminal domain"/>
    <property type="match status" value="1"/>
</dbReference>
<evidence type="ECO:0000256" key="3">
    <source>
        <dbReference type="ARBA" id="ARBA00023134"/>
    </source>
</evidence>
<dbReference type="STRING" id="36166.T1GJE2"/>
<dbReference type="InterPro" id="IPR030386">
    <property type="entry name" value="G_GB1_RHD3_dom"/>
</dbReference>
<keyword evidence="7" id="KW-1185">Reference proteome</keyword>
<sequence length="319" mass="36968">MAIAPDYADVYKKKDASNWIGNSDEPLEGFSWKNGPNRDTTGVLMWSEVFLHEDGDENIAIVLLDTQGVFDGKTSQKNCAVIFALSALLSSVQIYNLSENIQEDDFQNLQLFTEYGRLALKKSIHKPFQELVFLVRDWYYAYTYEYGPIGGNRLLHTLLQINDNQPEELSSVRKHLKNCFSNIECFLMPHPGLEMVQNENFNGKLDEISEEFLEQLKILVHMVLSPTKLKVKEVNGEKVRFKELVRYFKVYLNVLTGDELPEPMSVLNATADVDHLKILSECKEIYEKEMRKICNEKELLTTEDFRKYHDHIKSKLLEQ</sequence>
<dbReference type="EnsemblMetazoa" id="MESCA003588-RA">
    <property type="protein sequence ID" value="MESCA003588-PA"/>
    <property type="gene ID" value="MESCA003588"/>
</dbReference>
<dbReference type="InterPro" id="IPR027417">
    <property type="entry name" value="P-loop_NTPase"/>
</dbReference>
<dbReference type="Gene3D" id="3.40.50.300">
    <property type="entry name" value="P-loop containing nucleotide triphosphate hydrolases"/>
    <property type="match status" value="1"/>
</dbReference>
<dbReference type="GO" id="GO:0005525">
    <property type="term" value="F:GTP binding"/>
    <property type="evidence" value="ECO:0007669"/>
    <property type="project" value="UniProtKB-KW"/>
</dbReference>
<accession>T1GJE2</accession>
<evidence type="ECO:0000259" key="5">
    <source>
        <dbReference type="PROSITE" id="PS51715"/>
    </source>
</evidence>
<dbReference type="InterPro" id="IPR015894">
    <property type="entry name" value="Guanylate-bd_N"/>
</dbReference>
<comment type="similarity">
    <text evidence="4">Belongs to the TRAFAC class dynamin-like GTPase superfamily. GB1/RHD3 GTPase family.</text>
</comment>
<dbReference type="Gene3D" id="1.20.58.420">
    <property type="entry name" value="AHSP"/>
    <property type="match status" value="1"/>
</dbReference>
<reference evidence="6" key="2">
    <citation type="submission" date="2015-06" db="UniProtKB">
        <authorList>
            <consortium name="EnsemblMetazoa"/>
        </authorList>
    </citation>
    <scope>IDENTIFICATION</scope>
</reference>
<evidence type="ECO:0000256" key="1">
    <source>
        <dbReference type="ARBA" id="ARBA00022741"/>
    </source>
</evidence>
<evidence type="ECO:0000256" key="2">
    <source>
        <dbReference type="ARBA" id="ARBA00022801"/>
    </source>
</evidence>
<feature type="domain" description="GB1/RHD3-type G" evidence="5">
    <location>
        <begin position="1"/>
        <end position="228"/>
    </location>
</feature>
<reference evidence="7" key="1">
    <citation type="submission" date="2013-02" db="EMBL/GenBank/DDBJ databases">
        <authorList>
            <person name="Hughes D."/>
        </authorList>
    </citation>
    <scope>NUCLEOTIDE SEQUENCE</scope>
    <source>
        <strain>Durham</strain>
        <strain evidence="7">NC isolate 2 -- Noor lab</strain>
    </source>
</reference>
<dbReference type="InterPro" id="IPR036543">
    <property type="entry name" value="Guanylate-bd_C_sf"/>
</dbReference>
<dbReference type="OMA" id="INGCDIT"/>
<dbReference type="PROSITE" id="PS51715">
    <property type="entry name" value="G_GB1_RHD3"/>
    <property type="match status" value="1"/>
</dbReference>
<dbReference type="CDD" id="cd01851">
    <property type="entry name" value="GBP"/>
    <property type="match status" value="1"/>
</dbReference>
<organism evidence="6 7">
    <name type="scientific">Megaselia scalaris</name>
    <name type="common">Humpbacked fly</name>
    <name type="synonym">Phora scalaris</name>
    <dbReference type="NCBI Taxonomy" id="36166"/>
    <lineage>
        <taxon>Eukaryota</taxon>
        <taxon>Metazoa</taxon>
        <taxon>Ecdysozoa</taxon>
        <taxon>Arthropoda</taxon>
        <taxon>Hexapoda</taxon>
        <taxon>Insecta</taxon>
        <taxon>Pterygota</taxon>
        <taxon>Neoptera</taxon>
        <taxon>Endopterygota</taxon>
        <taxon>Diptera</taxon>
        <taxon>Brachycera</taxon>
        <taxon>Muscomorpha</taxon>
        <taxon>Platypezoidea</taxon>
        <taxon>Phoridae</taxon>
        <taxon>Megaseliini</taxon>
        <taxon>Megaselia</taxon>
    </lineage>
</organism>
<dbReference type="Proteomes" id="UP000015102">
    <property type="component" value="Unassembled WGS sequence"/>
</dbReference>
<keyword evidence="2" id="KW-0378">Hydrolase</keyword>